<dbReference type="EMBL" id="QVEW01000013">
    <property type="protein sequence ID" value="RGB95416.1"/>
    <property type="molecule type" value="Genomic_DNA"/>
</dbReference>
<dbReference type="Proteomes" id="UP000260783">
    <property type="component" value="Unassembled WGS sequence"/>
</dbReference>
<evidence type="ECO:0000313" key="2">
    <source>
        <dbReference type="EMBL" id="RGB95416.1"/>
    </source>
</evidence>
<evidence type="ECO:0000313" key="3">
    <source>
        <dbReference type="Proteomes" id="UP000260783"/>
    </source>
</evidence>
<keyword evidence="1" id="KW-1133">Transmembrane helix</keyword>
<name>A0A3E2UGQ4_9FIRM</name>
<proteinExistence type="predicted"/>
<reference evidence="2 3" key="1">
    <citation type="submission" date="2018-08" db="EMBL/GenBank/DDBJ databases">
        <title>A genome reference for cultivated species of the human gut microbiota.</title>
        <authorList>
            <person name="Zou Y."/>
            <person name="Xue W."/>
            <person name="Luo G."/>
        </authorList>
    </citation>
    <scope>NUCLEOTIDE SEQUENCE [LARGE SCALE GENOMIC DNA]</scope>
    <source>
        <strain evidence="2 3">AF29-11BH</strain>
    </source>
</reference>
<accession>A0A3E2UGQ4</accession>
<protein>
    <submittedName>
        <fullName evidence="2">Uncharacterized protein</fullName>
    </submittedName>
</protein>
<organism evidence="2 3">
    <name type="scientific">Faecalibacterium prausnitzii</name>
    <dbReference type="NCBI Taxonomy" id="853"/>
    <lineage>
        <taxon>Bacteria</taxon>
        <taxon>Bacillati</taxon>
        <taxon>Bacillota</taxon>
        <taxon>Clostridia</taxon>
        <taxon>Eubacteriales</taxon>
        <taxon>Oscillospiraceae</taxon>
        <taxon>Faecalibacterium</taxon>
    </lineage>
</organism>
<gene>
    <name evidence="2" type="ORF">DWZ04_11545</name>
</gene>
<keyword evidence="1" id="KW-0812">Transmembrane</keyword>
<sequence>MVLASSVILLYILIYLSFAGKGFIPTGKYLTKGDWLAFFGTYLSFVGATLVSVIALVQTHIYAKKQHSRDLAVRKKQIQPIFSVEIIDIDQQLPGTAEAVGLYSSSNFPKHRNVHIRIENVAELPIRNVIIFDRYYFQLLKPNEPKDIYVVYSDSPDADTKVAVIARILETEYERTERGIPKWFNINFEDVDGNESFQTFTLESFEGVQYYSLESTEEI</sequence>
<keyword evidence="1" id="KW-0472">Membrane</keyword>
<feature type="transmembrane region" description="Helical" evidence="1">
    <location>
        <begin position="35"/>
        <end position="57"/>
    </location>
</feature>
<comment type="caution">
    <text evidence="2">The sequence shown here is derived from an EMBL/GenBank/DDBJ whole genome shotgun (WGS) entry which is preliminary data.</text>
</comment>
<dbReference type="AlphaFoldDB" id="A0A3E2UGQ4"/>
<evidence type="ECO:0000256" key="1">
    <source>
        <dbReference type="SAM" id="Phobius"/>
    </source>
</evidence>